<dbReference type="AGR" id="WB:WBGene00014066"/>
<dbReference type="AlphaFoldDB" id="Q09615"/>
<dbReference type="SUPFAM" id="SSF56672">
    <property type="entry name" value="DNA/RNA polymerases"/>
    <property type="match status" value="1"/>
</dbReference>
<feature type="binding site" evidence="14">
    <location>
        <position position="543"/>
    </location>
    <ligand>
        <name>Mg(2+)</name>
        <dbReference type="ChEBI" id="CHEBI:18420"/>
        <label>1</label>
    </ligand>
</feature>
<dbReference type="Gene3D" id="3.30.70.270">
    <property type="match status" value="1"/>
</dbReference>
<evidence type="ECO:0000313" key="19">
    <source>
        <dbReference type="Proteomes" id="UP000001940"/>
    </source>
</evidence>
<dbReference type="GO" id="GO:0005634">
    <property type="term" value="C:nucleus"/>
    <property type="evidence" value="ECO:0007669"/>
    <property type="project" value="UniProtKB-SubCell"/>
</dbReference>
<reference evidence="18 19" key="1">
    <citation type="journal article" date="1998" name="Science">
        <title>Genome sequence of the nematode C. elegans: a platform for investigating biology.</title>
        <authorList>
            <consortium name="The C. elegans sequencing consortium"/>
            <person name="Sulson J.E."/>
            <person name="Waterston R."/>
        </authorList>
    </citation>
    <scope>NUCLEOTIDE SEQUENCE [LARGE SCALE GENOMIC DNA]</scope>
    <source>
        <strain evidence="18 19">Bristol N2</strain>
    </source>
</reference>
<dbReference type="GeneID" id="174275"/>
<keyword evidence="8 13" id="KW-0227">DNA damage</keyword>
<evidence type="ECO:0000256" key="2">
    <source>
        <dbReference type="ARBA" id="ARBA00010945"/>
    </source>
</evidence>
<dbReference type="PANTHER" id="PTHR45990:SF1">
    <property type="entry name" value="DNA REPAIR PROTEIN REV1"/>
    <property type="match status" value="1"/>
</dbReference>
<dbReference type="PIR" id="T27970">
    <property type="entry name" value="T27970"/>
</dbReference>
<dbReference type="WormBase" id="ZK675.2">
    <property type="protein sequence ID" value="CE01721"/>
    <property type="gene ID" value="WBGene00014066"/>
    <property type="gene designation" value="rev-1"/>
</dbReference>
<dbReference type="Gene3D" id="3.40.1170.60">
    <property type="match status" value="1"/>
</dbReference>
<dbReference type="InterPro" id="IPR001357">
    <property type="entry name" value="BRCT_dom"/>
</dbReference>
<keyword evidence="9 14" id="KW-0460">Magnesium</keyword>
<evidence type="ECO:0000256" key="3">
    <source>
        <dbReference type="ARBA" id="ARBA00020399"/>
    </source>
</evidence>
<dbReference type="InterPro" id="IPR036775">
    <property type="entry name" value="DNA_pol_Y-fam_lit_finger_sf"/>
</dbReference>
<evidence type="ECO:0000313" key="18">
    <source>
        <dbReference type="EMBL" id="CAA86844.1"/>
    </source>
</evidence>
<dbReference type="PROSITE" id="PS50173">
    <property type="entry name" value="UMUC"/>
    <property type="match status" value="1"/>
</dbReference>
<dbReference type="InParanoid" id="Q09615"/>
<keyword evidence="4 13" id="KW-0237">DNA synthesis</keyword>
<comment type="cofactor">
    <cofactor evidence="14">
        <name>Mg(2+)</name>
        <dbReference type="ChEBI" id="CHEBI:18420"/>
    </cofactor>
    <text evidence="14">Binds 2 magnesium ions.</text>
</comment>
<dbReference type="GO" id="GO:0003887">
    <property type="term" value="F:DNA-directed DNA polymerase activity"/>
    <property type="evidence" value="ECO:0000318"/>
    <property type="project" value="GO_Central"/>
</dbReference>
<dbReference type="PANTHER" id="PTHR45990">
    <property type="entry name" value="DNA REPAIR PROTEIN REV1"/>
    <property type="match status" value="1"/>
</dbReference>
<dbReference type="GO" id="GO:0046872">
    <property type="term" value="F:metal ion binding"/>
    <property type="evidence" value="ECO:0007669"/>
    <property type="project" value="UniProtKB-KW"/>
</dbReference>
<dbReference type="InterPro" id="IPR043502">
    <property type="entry name" value="DNA/RNA_pol_sf"/>
</dbReference>
<comment type="similarity">
    <text evidence="2 13">Belongs to the DNA polymerase type-Y family.</text>
</comment>
<dbReference type="PhylomeDB" id="Q09615"/>
<dbReference type="Gene3D" id="3.40.50.10190">
    <property type="entry name" value="BRCT domain"/>
    <property type="match status" value="1"/>
</dbReference>
<dbReference type="HOGENOM" id="CLU_011413_0_0_1"/>
<evidence type="ECO:0000256" key="15">
    <source>
        <dbReference type="SAM" id="MobiDB-lite"/>
    </source>
</evidence>
<dbReference type="InterPro" id="IPR012112">
    <property type="entry name" value="REV1"/>
</dbReference>
<dbReference type="PROSITE" id="PS50172">
    <property type="entry name" value="BRCT"/>
    <property type="match status" value="1"/>
</dbReference>
<dbReference type="GO" id="GO:0006281">
    <property type="term" value="P:DNA repair"/>
    <property type="evidence" value="ECO:0007669"/>
    <property type="project" value="UniProtKB-KW"/>
</dbReference>
<feature type="domain" description="UmuC" evidence="17">
    <location>
        <begin position="440"/>
        <end position="627"/>
    </location>
</feature>
<dbReference type="GO" id="GO:0003684">
    <property type="term" value="F:damaged DNA binding"/>
    <property type="evidence" value="ECO:0007669"/>
    <property type="project" value="UniProtKB-UniRule"/>
</dbReference>
<dbReference type="Pfam" id="PF00817">
    <property type="entry name" value="IMS"/>
    <property type="match status" value="1"/>
</dbReference>
<dbReference type="KEGG" id="cel:CELE_ZK675.2"/>
<keyword evidence="19" id="KW-1185">Reference proteome</keyword>
<evidence type="ECO:0000259" key="17">
    <source>
        <dbReference type="PROSITE" id="PS50173"/>
    </source>
</evidence>
<dbReference type="Pfam" id="PF11799">
    <property type="entry name" value="IMS_C"/>
    <property type="match status" value="1"/>
</dbReference>
<dbReference type="SUPFAM" id="SSF100879">
    <property type="entry name" value="Lesion bypass DNA polymerase (Y-family), little finger domain"/>
    <property type="match status" value="1"/>
</dbReference>
<dbReference type="UCSC" id="ZK675.2">
    <property type="organism name" value="c. elegans"/>
</dbReference>
<comment type="subcellular location">
    <subcellularLocation>
        <location evidence="1 13">Nucleus</location>
    </subcellularLocation>
</comment>
<feature type="binding site" evidence="14">
    <location>
        <position position="544"/>
    </location>
    <ligand>
        <name>Mg(2+)</name>
        <dbReference type="ChEBI" id="CHEBI:18420"/>
        <label>1</label>
    </ligand>
</feature>
<dbReference type="InterPro" id="IPR017961">
    <property type="entry name" value="DNA_pol_Y-fam_little_finger"/>
</dbReference>
<dbReference type="OMA" id="AQDMKDF"/>
<proteinExistence type="inferred from homology"/>
<dbReference type="Bgee" id="WBGene00014066">
    <property type="expression patterns" value="Expressed in germ line (C elegans) and 4 other cell types or tissues"/>
</dbReference>
<dbReference type="SMART" id="SM00292">
    <property type="entry name" value="BRCT"/>
    <property type="match status" value="1"/>
</dbReference>
<name>Q09615_CAEEL</name>
<feature type="domain" description="BRCT" evidence="16">
    <location>
        <begin position="251"/>
        <end position="339"/>
    </location>
</feature>
<dbReference type="SUPFAM" id="SSF52113">
    <property type="entry name" value="BRCT domain"/>
    <property type="match status" value="1"/>
</dbReference>
<dbReference type="EMBL" id="BX284602">
    <property type="protein sequence ID" value="CAA86844.1"/>
    <property type="molecule type" value="Genomic_DNA"/>
</dbReference>
<dbReference type="Reactome" id="R-CEL-5656121">
    <property type="pathway name" value="Translesion synthesis by POLI"/>
</dbReference>
<dbReference type="PaxDb" id="6239-ZK675.2"/>
<dbReference type="Pfam" id="PF00533">
    <property type="entry name" value="BRCT"/>
    <property type="match status" value="1"/>
</dbReference>
<dbReference type="Pfam" id="PF21999">
    <property type="entry name" value="IMS_HHH_1"/>
    <property type="match status" value="1"/>
</dbReference>
<sequence length="1027" mass="115851">MHSPDPFTDHPDSDDSFEKFVPTPNVNRRRSDAIIVSDEGSFDGITGYSQVTVIENCPNTTVLEDENKRANPDDTITRMLESSDEEDETENNSDNDALADLLKSFRTEDQKRKEVDIEQAANISIDIFGDLIEEVDSEHEAAEYPDREGGNSMDKQGTMLPVEVPIQNNIKLIPRKRRLEPKSYDCEPSTSAAHGPVGVVSSDSGEYWNQQKTITIHGQNFEINNFNDYMRMKITKLNHQVNHGYAKPLENVSRIMEGFSVFVNGYTDPPALVIRDLMISHGGEYHCYYQHGITSYTIASSIATAKINRIRENEIFIKADWITESIAAGKPLDYRDFLIYEKGSVEKGQMQQFLTISTRNTGGNNETTSSNQFSDARNPNFIRDYYARSRLHLISTLAQDMKDFVANLKLEGKLTEKCFEEKELIDMKSLSNEISRESTVFHVDLDCFFVSVAVRNRIDLKHKEVAITHSKGTISNSMSEVASCSYAARDCGVKNGMLVRDALQKCPQLTLLPYQFEDYVQVSRKIYEILASYTLEVRAVSCDEMYINMSSFCEKYEINDPTILAEHIRKVIREKTQCPASVGIGSTSLLARLATRHAKPDGVFWVNAHKKNEFISEEKVKDLPGFGYEMMNRLTSFFGDITKCRELQLKTERELVPVFGPKLASKILRQCRGIEEDPDDFWATHVRKSVSCDINYGIRFTKRGEVIQLMTAIGAELERKLIDSKLTAGSITLKLMVRSANAPIQTSKFMGHGICDTFTKTCNLNVPTTRGESLTSEAMKLYAKVSPKVEDLRGVGVTCGKLKSKLKKDAATAVQEMFGKTSRVGNMARTDEQLNIIPRNEDELDKEPVIIPAVTEDLEVQSIPRQINFRVANDIDIPEIVKSTLLNGRSDNNLELEDLEDDGLVENRLAELECIIQNEPTKESVTNLQEMLSTLLNYGKLSAFETVFRKFEEISMDSSRCDTAWFSVFHLMVPFIEEESKDLLEFPIATTRNLGAMIASNTDNTSISSPEPFVPKEVFVIDSTKHT</sequence>
<dbReference type="FunCoup" id="Q09615">
    <property type="interactions" value="2329"/>
</dbReference>
<keyword evidence="5 13" id="KW-0808">Transferase</keyword>
<dbReference type="MINT" id="Q09615"/>
<dbReference type="Proteomes" id="UP000001940">
    <property type="component" value="Chromosome II"/>
</dbReference>
<comment type="function">
    <text evidence="13">Deoxycytidyl transferase involved in DNA repair. Transfers a dCMP residue from dCTP to the 3'-end of a DNA primer in a template-dependent reaction. May assist in the first step in the bypass of abasic lesions by the insertion of a nucleotide opposite the lesion. Required for normal induction of mutations by physical and chemical agents.</text>
</comment>
<evidence type="ECO:0000256" key="14">
    <source>
        <dbReference type="PIRSR" id="PIRSR036573-2"/>
    </source>
</evidence>
<dbReference type="CDD" id="cd01701">
    <property type="entry name" value="PolY_Rev1"/>
    <property type="match status" value="1"/>
</dbReference>
<feature type="region of interest" description="Disordered" evidence="15">
    <location>
        <begin position="1"/>
        <end position="31"/>
    </location>
</feature>
<organism evidence="18 19">
    <name type="scientific">Caenorhabditis elegans</name>
    <dbReference type="NCBI Taxonomy" id="6239"/>
    <lineage>
        <taxon>Eukaryota</taxon>
        <taxon>Metazoa</taxon>
        <taxon>Ecdysozoa</taxon>
        <taxon>Nematoda</taxon>
        <taxon>Chromadorea</taxon>
        <taxon>Rhabditida</taxon>
        <taxon>Rhabditina</taxon>
        <taxon>Rhabditomorpha</taxon>
        <taxon>Rhabditoidea</taxon>
        <taxon>Rhabditidae</taxon>
        <taxon>Peloderinae</taxon>
        <taxon>Caenorhabditis</taxon>
    </lineage>
</organism>
<evidence type="ECO:0000256" key="1">
    <source>
        <dbReference type="ARBA" id="ARBA00004123"/>
    </source>
</evidence>
<evidence type="ECO:0000256" key="6">
    <source>
        <dbReference type="ARBA" id="ARBA00022695"/>
    </source>
</evidence>
<dbReference type="EC" id="2.7.7.-" evidence="13"/>
<dbReference type="CTD" id="174275"/>
<dbReference type="IntAct" id="Q09615">
    <property type="interactions" value="2"/>
</dbReference>
<dbReference type="Gene3D" id="6.10.250.1490">
    <property type="match status" value="1"/>
</dbReference>
<evidence type="ECO:0000259" key="16">
    <source>
        <dbReference type="PROSITE" id="PS50172"/>
    </source>
</evidence>
<dbReference type="FunFam" id="3.40.1170.60:FF:000022">
    <property type="entry name" value="DNA repair protein REV1"/>
    <property type="match status" value="1"/>
</dbReference>
<keyword evidence="12 13" id="KW-0539">Nucleus</keyword>
<dbReference type="InterPro" id="IPR036420">
    <property type="entry name" value="BRCT_dom_sf"/>
</dbReference>
<dbReference type="Reactome" id="R-CEL-110312">
    <property type="pathway name" value="Translesion synthesis by REV1"/>
</dbReference>
<dbReference type="RefSeq" id="NP_495663.1">
    <property type="nucleotide sequence ID" value="NM_063262.4"/>
</dbReference>
<dbReference type="PIRSF" id="PIRSF036573">
    <property type="entry name" value="REV1"/>
    <property type="match status" value="1"/>
</dbReference>
<evidence type="ECO:0000256" key="9">
    <source>
        <dbReference type="ARBA" id="ARBA00022842"/>
    </source>
</evidence>
<evidence type="ECO:0000256" key="7">
    <source>
        <dbReference type="ARBA" id="ARBA00022723"/>
    </source>
</evidence>
<accession>Q09615</accession>
<dbReference type="GO" id="GO:0070987">
    <property type="term" value="P:error-free translesion synthesis"/>
    <property type="evidence" value="ECO:0000318"/>
    <property type="project" value="GO_Central"/>
</dbReference>
<dbReference type="PRO" id="PR:Q09615"/>
<dbReference type="STRING" id="6239.ZK675.2.1"/>
<dbReference type="eggNOG" id="KOG2093">
    <property type="taxonomic scope" value="Eukaryota"/>
</dbReference>
<dbReference type="GO" id="GO:0017125">
    <property type="term" value="F:deoxycytidyl transferase activity"/>
    <property type="evidence" value="ECO:0000318"/>
    <property type="project" value="GO_Central"/>
</dbReference>
<dbReference type="Gene3D" id="1.10.150.20">
    <property type="entry name" value="5' to 3' exonuclease, C-terminal subdomain"/>
    <property type="match status" value="1"/>
</dbReference>
<dbReference type="SMR" id="Q09615"/>
<feature type="binding site" evidence="14">
    <location>
        <position position="444"/>
    </location>
    <ligand>
        <name>Mg(2+)</name>
        <dbReference type="ChEBI" id="CHEBI:18420"/>
        <label>1</label>
    </ligand>
</feature>
<dbReference type="GO" id="GO:0042276">
    <property type="term" value="P:error-prone translesion synthesis"/>
    <property type="evidence" value="ECO:0000318"/>
    <property type="project" value="GO_Central"/>
</dbReference>
<dbReference type="InterPro" id="IPR001126">
    <property type="entry name" value="UmuC"/>
</dbReference>
<protein>
    <recommendedName>
        <fullName evidence="3 13">DNA repair protein REV1</fullName>
        <ecNumber evidence="13">2.7.7.-</ecNumber>
    </recommendedName>
</protein>
<dbReference type="Gene3D" id="3.30.1490.100">
    <property type="entry name" value="DNA polymerase, Y-family, little finger domain"/>
    <property type="match status" value="1"/>
</dbReference>
<feature type="compositionally biased region" description="Basic and acidic residues" evidence="15">
    <location>
        <begin position="7"/>
        <end position="18"/>
    </location>
</feature>
<evidence type="ECO:0000256" key="4">
    <source>
        <dbReference type="ARBA" id="ARBA00022634"/>
    </source>
</evidence>
<dbReference type="FunFam" id="3.30.1490.100:FF:000001">
    <property type="entry name" value="DNA repair protein REV1"/>
    <property type="match status" value="1"/>
</dbReference>
<evidence type="ECO:0000256" key="10">
    <source>
        <dbReference type="ARBA" id="ARBA00023125"/>
    </source>
</evidence>
<evidence type="ECO:0000256" key="12">
    <source>
        <dbReference type="ARBA" id="ARBA00023242"/>
    </source>
</evidence>
<gene>
    <name evidence="18 20" type="primary">rev-1</name>
    <name evidence="18" type="ORF">CELE_ZK675.2</name>
    <name evidence="20" type="ORF">ZK675.2</name>
</gene>
<evidence type="ECO:0000256" key="5">
    <source>
        <dbReference type="ARBA" id="ARBA00022679"/>
    </source>
</evidence>
<evidence type="ECO:0000256" key="11">
    <source>
        <dbReference type="ARBA" id="ARBA00023204"/>
    </source>
</evidence>
<keyword evidence="11 13" id="KW-0234">DNA repair</keyword>
<dbReference type="InterPro" id="IPR043128">
    <property type="entry name" value="Rev_trsase/Diguanyl_cyclase"/>
</dbReference>
<evidence type="ECO:0000256" key="8">
    <source>
        <dbReference type="ARBA" id="ARBA00022763"/>
    </source>
</evidence>
<evidence type="ECO:0000256" key="13">
    <source>
        <dbReference type="PIRNR" id="PIRNR036573"/>
    </source>
</evidence>
<dbReference type="InterPro" id="IPR053848">
    <property type="entry name" value="IMS_HHH_1"/>
</dbReference>
<keyword evidence="10 13" id="KW-0238">DNA-binding</keyword>
<keyword evidence="7 14" id="KW-0479">Metal-binding</keyword>
<keyword evidence="6 13" id="KW-0548">Nucleotidyltransferase</keyword>
<evidence type="ECO:0000313" key="20">
    <source>
        <dbReference type="WormBase" id="ZK675.2"/>
    </source>
</evidence>
<dbReference type="OrthoDB" id="427711at2759"/>
<dbReference type="Reactome" id="R-CEL-5655862">
    <property type="pathway name" value="Translesion synthesis by POLK"/>
</dbReference>